<reference evidence="1 3" key="1">
    <citation type="submission" date="2015-07" db="EMBL/GenBank/DDBJ databases">
        <title>Genome of Polaribacter dokdonenesis DSW-5, isolated from seawater off Dokdo in Korea.</title>
        <authorList>
            <person name="Yoon K."/>
            <person name="Song J.Y."/>
            <person name="Kim J.F."/>
        </authorList>
    </citation>
    <scope>NUCLEOTIDE SEQUENCE [LARGE SCALE GENOMIC DNA]</scope>
    <source>
        <strain evidence="1 3">DSW-5</strain>
    </source>
</reference>
<dbReference type="OrthoDB" id="9783700at2"/>
<dbReference type="SUPFAM" id="SSF63825">
    <property type="entry name" value="YWTD domain"/>
    <property type="match status" value="1"/>
</dbReference>
<keyword evidence="1" id="KW-0808">Transferase</keyword>
<dbReference type="PROSITE" id="PS51257">
    <property type="entry name" value="PROKAR_LIPOPROTEIN"/>
    <property type="match status" value="1"/>
</dbReference>
<name>A0A0N0UN90_9FLAO</name>
<keyword evidence="4" id="KW-1185">Reference proteome</keyword>
<proteinExistence type="predicted"/>
<dbReference type="PANTHER" id="PTHR31270:SF1">
    <property type="entry name" value="GLUTAMINYL-PEPTIDE CYCLOTRANSFERASE"/>
    <property type="match status" value="1"/>
</dbReference>
<dbReference type="EMBL" id="LGBR01000001">
    <property type="protein sequence ID" value="KOY50860.1"/>
    <property type="molecule type" value="Genomic_DNA"/>
</dbReference>
<dbReference type="RefSeq" id="WP_053973118.1">
    <property type="nucleotide sequence ID" value="NZ_FNUE01000001.1"/>
</dbReference>
<dbReference type="EMBL" id="FNUE01000001">
    <property type="protein sequence ID" value="SEE24295.1"/>
    <property type="molecule type" value="Genomic_DNA"/>
</dbReference>
<gene>
    <name evidence="1" type="ORF">I602_420</name>
    <name evidence="2" type="ORF">SAMN05444353_1365</name>
</gene>
<reference evidence="2 4" key="2">
    <citation type="submission" date="2016-10" db="EMBL/GenBank/DDBJ databases">
        <authorList>
            <person name="Varghese N."/>
            <person name="Submissions S."/>
        </authorList>
    </citation>
    <scope>NUCLEOTIDE SEQUENCE [LARGE SCALE GENOMIC DNA]</scope>
    <source>
        <strain evidence="2 4">DSW-5</strain>
    </source>
</reference>
<comment type="caution">
    <text evidence="1">The sequence shown here is derived from an EMBL/GenBank/DDBJ whole genome shotgun (WGS) entry which is preliminary data.</text>
</comment>
<accession>A0A0N0UN90</accession>
<dbReference type="PATRIC" id="fig|1300348.6.peg.419"/>
<dbReference type="Pfam" id="PF05096">
    <property type="entry name" value="Glu_cyclase_2"/>
    <property type="match status" value="1"/>
</dbReference>
<dbReference type="PANTHER" id="PTHR31270">
    <property type="entry name" value="GLUTAMINYL-PEPTIDE CYCLOTRANSFERASE"/>
    <property type="match status" value="1"/>
</dbReference>
<sequence length="344" mass="39376">MKKLAILASLIVLLFTSCDDTYNLKLKVDNKTILNKEITITLNEKNNKPIDKVQYYIDGKEIEANGNSLTINTADFGLGKHQVSALAFIPGKTKKVNNSFEVFANSKPIIYGYEIVNTYPHDKKAYTQGLEYFDGFLYETTGRRGQSTLRKVEIKTGKVLQKADLDEKYFGEGMTIVNNKIIWLTWQNNKGFVYDLNSFKQISEFSYNQSKEGWGLTQNETELIKSDGTNKIWFLDKETQKEKRAIQAYSHDRALKQLNELELIKGKLYANYYQKPIIAIINPNNGVVEGLINLKGLETEMKKTQKLVEGDEVLNGIAYDNKNDRLFVTGKNWGNLYEIKLTKK</sequence>
<evidence type="ECO:0000313" key="3">
    <source>
        <dbReference type="Proteomes" id="UP000037716"/>
    </source>
</evidence>
<evidence type="ECO:0000313" key="2">
    <source>
        <dbReference type="EMBL" id="SEE24295.1"/>
    </source>
</evidence>
<dbReference type="STRING" id="1300348.I602_420"/>
<protein>
    <submittedName>
        <fullName evidence="1">Glutamine cyclotransferase</fullName>
    </submittedName>
</protein>
<dbReference type="AlphaFoldDB" id="A0A0N0UN90"/>
<dbReference type="Proteomes" id="UP000037716">
    <property type="component" value="Unassembled WGS sequence"/>
</dbReference>
<dbReference type="Gene3D" id="2.130.10.10">
    <property type="entry name" value="YVTN repeat-like/Quinoprotein amine dehydrogenase"/>
    <property type="match status" value="1"/>
</dbReference>
<dbReference type="Proteomes" id="UP000183071">
    <property type="component" value="Unassembled WGS sequence"/>
</dbReference>
<evidence type="ECO:0000313" key="1">
    <source>
        <dbReference type="EMBL" id="KOY50860.1"/>
    </source>
</evidence>
<dbReference type="InterPro" id="IPR015943">
    <property type="entry name" value="WD40/YVTN_repeat-like_dom_sf"/>
</dbReference>
<organism evidence="1 3">
    <name type="scientific">Polaribacter dokdonensis DSW-5</name>
    <dbReference type="NCBI Taxonomy" id="1300348"/>
    <lineage>
        <taxon>Bacteria</taxon>
        <taxon>Pseudomonadati</taxon>
        <taxon>Bacteroidota</taxon>
        <taxon>Flavobacteriia</taxon>
        <taxon>Flavobacteriales</taxon>
        <taxon>Flavobacteriaceae</taxon>
    </lineage>
</organism>
<dbReference type="GO" id="GO:0016603">
    <property type="term" value="F:glutaminyl-peptide cyclotransferase activity"/>
    <property type="evidence" value="ECO:0007669"/>
    <property type="project" value="InterPro"/>
</dbReference>
<dbReference type="InterPro" id="IPR007788">
    <property type="entry name" value="QCT"/>
</dbReference>
<evidence type="ECO:0000313" key="4">
    <source>
        <dbReference type="Proteomes" id="UP000183071"/>
    </source>
</evidence>